<evidence type="ECO:0000313" key="2">
    <source>
        <dbReference type="EMBL" id="RVX67417.1"/>
    </source>
</evidence>
<feature type="compositionally biased region" description="Polar residues" evidence="1">
    <location>
        <begin position="320"/>
        <end position="341"/>
    </location>
</feature>
<feature type="region of interest" description="Disordered" evidence="1">
    <location>
        <begin position="581"/>
        <end position="617"/>
    </location>
</feature>
<feature type="compositionally biased region" description="Polar residues" evidence="1">
    <location>
        <begin position="857"/>
        <end position="884"/>
    </location>
</feature>
<feature type="compositionally biased region" description="Polar residues" evidence="1">
    <location>
        <begin position="516"/>
        <end position="528"/>
    </location>
</feature>
<protein>
    <submittedName>
        <fullName evidence="2">Uncharacterized protein</fullName>
    </submittedName>
</protein>
<feature type="compositionally biased region" description="Polar residues" evidence="1">
    <location>
        <begin position="464"/>
        <end position="486"/>
    </location>
</feature>
<dbReference type="OrthoDB" id="3538943at2759"/>
<evidence type="ECO:0000313" key="3">
    <source>
        <dbReference type="Proteomes" id="UP000288859"/>
    </source>
</evidence>
<feature type="compositionally biased region" description="Basic and acidic residues" evidence="1">
    <location>
        <begin position="411"/>
        <end position="437"/>
    </location>
</feature>
<feature type="region of interest" description="Disordered" evidence="1">
    <location>
        <begin position="24"/>
        <end position="97"/>
    </location>
</feature>
<feature type="compositionally biased region" description="Basic and acidic residues" evidence="1">
    <location>
        <begin position="583"/>
        <end position="601"/>
    </location>
</feature>
<dbReference type="EMBL" id="NAJM01000048">
    <property type="protein sequence ID" value="RVX67417.1"/>
    <property type="molecule type" value="Genomic_DNA"/>
</dbReference>
<feature type="region of interest" description="Disordered" evidence="1">
    <location>
        <begin position="825"/>
        <end position="916"/>
    </location>
</feature>
<feature type="compositionally biased region" description="Polar residues" evidence="1">
    <location>
        <begin position="196"/>
        <end position="208"/>
    </location>
</feature>
<comment type="caution">
    <text evidence="2">The sequence shown here is derived from an EMBL/GenBank/DDBJ whole genome shotgun (WGS) entry which is preliminary data.</text>
</comment>
<feature type="compositionally biased region" description="Low complexity" evidence="1">
    <location>
        <begin position="40"/>
        <end position="54"/>
    </location>
</feature>
<feature type="compositionally biased region" description="Polar residues" evidence="1">
    <location>
        <begin position="907"/>
        <end position="916"/>
    </location>
</feature>
<feature type="region of interest" description="Disordered" evidence="1">
    <location>
        <begin position="391"/>
        <end position="566"/>
    </location>
</feature>
<accession>A0A438MUJ8</accession>
<dbReference type="AlphaFoldDB" id="A0A438MUJ8"/>
<feature type="region of interest" description="Disordered" evidence="1">
    <location>
        <begin position="644"/>
        <end position="667"/>
    </location>
</feature>
<feature type="compositionally biased region" description="Basic and acidic residues" evidence="1">
    <location>
        <begin position="300"/>
        <end position="312"/>
    </location>
</feature>
<dbReference type="Proteomes" id="UP000288859">
    <property type="component" value="Unassembled WGS sequence"/>
</dbReference>
<feature type="compositionally biased region" description="Basic and acidic residues" evidence="1">
    <location>
        <begin position="343"/>
        <end position="352"/>
    </location>
</feature>
<gene>
    <name evidence="2" type="ORF">B0A52_08770</name>
</gene>
<dbReference type="VEuPathDB" id="FungiDB:PV10_02005"/>
<organism evidence="2 3">
    <name type="scientific">Exophiala mesophila</name>
    <name type="common">Black yeast-like fungus</name>
    <dbReference type="NCBI Taxonomy" id="212818"/>
    <lineage>
        <taxon>Eukaryota</taxon>
        <taxon>Fungi</taxon>
        <taxon>Dikarya</taxon>
        <taxon>Ascomycota</taxon>
        <taxon>Pezizomycotina</taxon>
        <taxon>Eurotiomycetes</taxon>
        <taxon>Chaetothyriomycetidae</taxon>
        <taxon>Chaetothyriales</taxon>
        <taxon>Herpotrichiellaceae</taxon>
        <taxon>Exophiala</taxon>
    </lineage>
</organism>
<evidence type="ECO:0000256" key="1">
    <source>
        <dbReference type="SAM" id="MobiDB-lite"/>
    </source>
</evidence>
<name>A0A438MUJ8_EXOME</name>
<feature type="compositionally biased region" description="Acidic residues" evidence="1">
    <location>
        <begin position="253"/>
        <end position="265"/>
    </location>
</feature>
<feature type="compositionally biased region" description="Polar residues" evidence="1">
    <location>
        <begin position="996"/>
        <end position="1007"/>
    </location>
</feature>
<reference evidence="2 3" key="1">
    <citation type="submission" date="2017-03" db="EMBL/GenBank/DDBJ databases">
        <title>Genomes of endolithic fungi from Antarctica.</title>
        <authorList>
            <person name="Coleine C."/>
            <person name="Masonjones S."/>
            <person name="Stajich J.E."/>
        </authorList>
    </citation>
    <scope>NUCLEOTIDE SEQUENCE [LARGE SCALE GENOMIC DNA]</scope>
    <source>
        <strain evidence="2 3">CCFEE 6314</strain>
    </source>
</reference>
<sequence length="1058" mass="116500">MTSSISTQPCLVDQILPPVVSITSGRSLSRDNTSLKRLLSNAPSSISPANPTTPLERQSAGSTHAPPPKEIEKEQEEVEVTAKHNPSDQPHLELPSNESNYASFQIPAQLPAQLPCPLLGHFGRWRQESLQGRLLPGYISKIPKDQLAILNSDNAWRPAIVGQPNLPGDVPPSLLQRLSLKAEGQPDKVEPHPFILNSSSSSPKQASEIQPPARPALPEHPDDDSDESVVAWSSSPPTQDRRNRLANHAASEDRDDELSDTDSEDALGHLPPDSSPPQLPAFTKTKTTFLPKPGSQLPSKPKDMSEREKGTASDEEEKTQNINVTIDPCANTSPDSKNLTQPEHPKPDEATEHGQSCKTPPQELRVAGPRDEMPQPTVTVTIEQDVRMEGTNPHLVGGAIQKVQVKQTPRPGREGSVDQESTQHVDQPGRHLNHPGDEPVSTACVPGTFDENTTLGEVVRSRPYPSNDSASSGLSRGVQSQHQGSTQRHEFAQDIASPKARSEAYGPSALHAGNPLASSDQETESMQIWTPVPNLEMSEDQEIGSSPPDHDILPDSSSGPSNDRHGMSRLQSYLYALPQTIEQKNRSHEFGRKRASDEKDVPSINKHPRTAQTLPSSSILDPDLAVIAQEARVQRREYLTKWKKPANRRQDSLTARVDNSASRAASDPLAGTISRARMPSQSLPGARTSILQTDGGDEEGQAVVRTHRTDVVAPQASQQLTSTYEGQLFSEYQAAYPEYAGSLSHFQQAMRLLRRTSLSGKGFHPFLFDDAIFHHYHTYRAYKADEVDDCENAMSFHEFYNQRIINPSHVLGLITLEALRWEESQAPVPRPRKRQLSVDTSEDDMPRELEYGMDGSWSDSQGGPTSDRGGTSTAQSQVMTQTPRAQVFRRRLGDESPDLGTPIPRQKLQSSVPQSHLQAARVISGEGVERGRVGRRSDPLPASKIQAPESVRKHVKKTPRTMPKTFTMTAATLSSPVPRAAPFNSRMHSEAHLESQLAQSHSPTQTKARPMQHWWQEADTPFKRFERQMSSLPGECGAFMKARSDAIDQGINIFTWRI</sequence>
<feature type="region of interest" description="Disordered" evidence="1">
    <location>
        <begin position="183"/>
        <end position="377"/>
    </location>
</feature>
<feature type="region of interest" description="Disordered" evidence="1">
    <location>
        <begin position="989"/>
        <end position="1008"/>
    </location>
</feature>
<proteinExistence type="predicted"/>